<dbReference type="EC" id="3.4.24.-" evidence="11"/>
<dbReference type="CDD" id="cd06163">
    <property type="entry name" value="S2P-M50_PDZ_RseP-like"/>
    <property type="match status" value="2"/>
</dbReference>
<evidence type="ECO:0000256" key="11">
    <source>
        <dbReference type="RuleBase" id="RU362031"/>
    </source>
</evidence>
<feature type="domain" description="PDZ" evidence="12">
    <location>
        <begin position="209"/>
        <end position="279"/>
    </location>
</feature>
<evidence type="ECO:0000259" key="12">
    <source>
        <dbReference type="SMART" id="SM00228"/>
    </source>
</evidence>
<evidence type="ECO:0000256" key="7">
    <source>
        <dbReference type="ARBA" id="ARBA00022833"/>
    </source>
</evidence>
<dbReference type="Proteomes" id="UP001501083">
    <property type="component" value="Unassembled WGS sequence"/>
</dbReference>
<reference evidence="14" key="1">
    <citation type="journal article" date="2019" name="Int. J. Syst. Evol. Microbiol.">
        <title>The Global Catalogue of Microorganisms (GCM) 10K type strain sequencing project: providing services to taxonomists for standard genome sequencing and annotation.</title>
        <authorList>
            <consortium name="The Broad Institute Genomics Platform"/>
            <consortium name="The Broad Institute Genome Sequencing Center for Infectious Disease"/>
            <person name="Wu L."/>
            <person name="Ma J."/>
        </authorList>
    </citation>
    <scope>NUCLEOTIDE SEQUENCE [LARGE SCALE GENOMIC DNA]</scope>
    <source>
        <strain evidence="14">JCM 19212</strain>
    </source>
</reference>
<keyword evidence="4" id="KW-0645">Protease</keyword>
<evidence type="ECO:0000313" key="13">
    <source>
        <dbReference type="EMBL" id="GAA5076645.1"/>
    </source>
</evidence>
<proteinExistence type="inferred from homology"/>
<dbReference type="PANTHER" id="PTHR42837:SF2">
    <property type="entry name" value="MEMBRANE METALLOPROTEASE ARASP2, CHLOROPLASTIC-RELATED"/>
    <property type="match status" value="1"/>
</dbReference>
<dbReference type="GO" id="GO:0008237">
    <property type="term" value="F:metallopeptidase activity"/>
    <property type="evidence" value="ECO:0007669"/>
    <property type="project" value="UniProtKB-KW"/>
</dbReference>
<evidence type="ECO:0000256" key="3">
    <source>
        <dbReference type="ARBA" id="ARBA00007931"/>
    </source>
</evidence>
<dbReference type="Pfam" id="PF02163">
    <property type="entry name" value="Peptidase_M50"/>
    <property type="match status" value="1"/>
</dbReference>
<dbReference type="InterPro" id="IPR041489">
    <property type="entry name" value="PDZ_6"/>
</dbReference>
<dbReference type="RefSeq" id="WP_158985326.1">
    <property type="nucleotide sequence ID" value="NZ_BAABKY010000002.1"/>
</dbReference>
<dbReference type="InterPro" id="IPR036034">
    <property type="entry name" value="PDZ_sf"/>
</dbReference>
<dbReference type="InterPro" id="IPR004387">
    <property type="entry name" value="Pept_M50_Zn"/>
</dbReference>
<dbReference type="PANTHER" id="PTHR42837">
    <property type="entry name" value="REGULATOR OF SIGMA-E PROTEASE RSEP"/>
    <property type="match status" value="1"/>
</dbReference>
<dbReference type="SMART" id="SM00228">
    <property type="entry name" value="PDZ"/>
    <property type="match status" value="2"/>
</dbReference>
<accession>A0ABP9LFE5</accession>
<keyword evidence="9 11" id="KW-0482">Metalloprotease</keyword>
<feature type="domain" description="PDZ" evidence="12">
    <location>
        <begin position="115"/>
        <end position="185"/>
    </location>
</feature>
<comment type="subcellular location">
    <subcellularLocation>
        <location evidence="2">Membrane</location>
        <topology evidence="2">Multi-pass membrane protein</topology>
    </subcellularLocation>
</comment>
<keyword evidence="6 11" id="KW-0378">Hydrolase</keyword>
<evidence type="ECO:0000256" key="8">
    <source>
        <dbReference type="ARBA" id="ARBA00022989"/>
    </source>
</evidence>
<dbReference type="InterPro" id="IPR001478">
    <property type="entry name" value="PDZ"/>
</dbReference>
<evidence type="ECO:0000256" key="9">
    <source>
        <dbReference type="ARBA" id="ARBA00023049"/>
    </source>
</evidence>
<evidence type="ECO:0000256" key="1">
    <source>
        <dbReference type="ARBA" id="ARBA00001947"/>
    </source>
</evidence>
<dbReference type="InterPro" id="IPR008915">
    <property type="entry name" value="Peptidase_M50"/>
</dbReference>
<feature type="transmembrane region" description="Helical" evidence="11">
    <location>
        <begin position="380"/>
        <end position="413"/>
    </location>
</feature>
<keyword evidence="14" id="KW-1185">Reference proteome</keyword>
<evidence type="ECO:0000256" key="4">
    <source>
        <dbReference type="ARBA" id="ARBA00022670"/>
    </source>
</evidence>
<comment type="cofactor">
    <cofactor evidence="1 11">
        <name>Zn(2+)</name>
        <dbReference type="ChEBI" id="CHEBI:29105"/>
    </cofactor>
</comment>
<feature type="transmembrane region" description="Helical" evidence="11">
    <location>
        <begin position="98"/>
        <end position="120"/>
    </location>
</feature>
<dbReference type="SUPFAM" id="SSF50156">
    <property type="entry name" value="PDZ domain-like"/>
    <property type="match status" value="2"/>
</dbReference>
<name>A0ABP9LFE5_9GAMM</name>
<keyword evidence="7 11" id="KW-0862">Zinc</keyword>
<evidence type="ECO:0000256" key="6">
    <source>
        <dbReference type="ARBA" id="ARBA00022801"/>
    </source>
</evidence>
<dbReference type="EMBL" id="BAABKY010000002">
    <property type="protein sequence ID" value="GAA5076645.1"/>
    <property type="molecule type" value="Genomic_DNA"/>
</dbReference>
<dbReference type="Gene3D" id="2.30.42.10">
    <property type="match status" value="2"/>
</dbReference>
<comment type="similarity">
    <text evidence="3 11">Belongs to the peptidase M50B family.</text>
</comment>
<keyword evidence="11" id="KW-0479">Metal-binding</keyword>
<feature type="transmembrane region" description="Helical" evidence="11">
    <location>
        <begin position="425"/>
        <end position="446"/>
    </location>
</feature>
<evidence type="ECO:0000256" key="10">
    <source>
        <dbReference type="ARBA" id="ARBA00023136"/>
    </source>
</evidence>
<evidence type="ECO:0000313" key="14">
    <source>
        <dbReference type="Proteomes" id="UP001501083"/>
    </source>
</evidence>
<evidence type="ECO:0000256" key="2">
    <source>
        <dbReference type="ARBA" id="ARBA00004141"/>
    </source>
</evidence>
<protein>
    <recommendedName>
        <fullName evidence="11">Zinc metalloprotease</fullName>
        <ecNumber evidence="11">3.4.24.-</ecNumber>
    </recommendedName>
</protein>
<sequence length="455" mass="49066">MSEFIGSIWWLIVALGVLVTFHEFGHYWVARRCGVKVLRFSVGFGKPLWSRRGKDGTEYVIAAIPLGGYVKMLDERESAVTANEVDQAFNRKSVFKRIAIVAAGPIANLLLCVALFWAMFVIGRPDYLPVVGHVEGIAASSGLRAGDTLLAVGERDTPTWSEAQLALLPLALDRTDARVRVRTAGGGESTRTLHLSQLPDSFDERRAVDLIGITPRHLLAPAVIGRVLPDSPAFGQLIEGDRVTAIDGEPVHSWDDIAPLVQKLGARGGEAMIEVERKDDPRLALLLAPRLTRNTQTGQDYWALGIASGRTAPPAKDAVLRYGPIDAIPASVREGAHQTQELFAMIGRAFSGRVSVQNTVAGPITIARAVNASAQHGAAWFLQILALLSLSLGILNLLPIPILDGGHLLYYLIELVKGSPVSERAMAAGQYVGLALIAGLMGLAFYNDIMNNLVR</sequence>
<dbReference type="Pfam" id="PF17820">
    <property type="entry name" value="PDZ_6"/>
    <property type="match status" value="1"/>
</dbReference>
<comment type="caution">
    <text evidence="13">The sequence shown here is derived from an EMBL/GenBank/DDBJ whole genome shotgun (WGS) entry which is preliminary data.</text>
</comment>
<feature type="transmembrane region" description="Helical" evidence="11">
    <location>
        <begin position="6"/>
        <end position="29"/>
    </location>
</feature>
<keyword evidence="10 11" id="KW-0472">Membrane</keyword>
<dbReference type="NCBIfam" id="TIGR00054">
    <property type="entry name" value="RIP metalloprotease RseP"/>
    <property type="match status" value="1"/>
</dbReference>
<gene>
    <name evidence="13" type="primary">rseP</name>
    <name evidence="13" type="ORF">GCM10025759_21510</name>
</gene>
<evidence type="ECO:0000256" key="5">
    <source>
        <dbReference type="ARBA" id="ARBA00022692"/>
    </source>
</evidence>
<keyword evidence="5 11" id="KW-0812">Transmembrane</keyword>
<keyword evidence="8 11" id="KW-1133">Transmembrane helix</keyword>
<organism evidence="13 14">
    <name type="scientific">Lysobacter panacisoli</name>
    <dbReference type="NCBI Taxonomy" id="1255263"/>
    <lineage>
        <taxon>Bacteria</taxon>
        <taxon>Pseudomonadati</taxon>
        <taxon>Pseudomonadota</taxon>
        <taxon>Gammaproteobacteria</taxon>
        <taxon>Lysobacterales</taxon>
        <taxon>Lysobacteraceae</taxon>
        <taxon>Lysobacter</taxon>
    </lineage>
</organism>